<dbReference type="RefSeq" id="WP_377556281.1">
    <property type="nucleotide sequence ID" value="NZ_JBHUHQ010000015.1"/>
</dbReference>
<feature type="coiled-coil region" evidence="1">
    <location>
        <begin position="29"/>
        <end position="77"/>
    </location>
</feature>
<keyword evidence="3" id="KW-1185">Reference proteome</keyword>
<proteinExistence type="predicted"/>
<reference evidence="3" key="1">
    <citation type="journal article" date="2019" name="Int. J. Syst. Evol. Microbiol.">
        <title>The Global Catalogue of Microorganisms (GCM) 10K type strain sequencing project: providing services to taxonomists for standard genome sequencing and annotation.</title>
        <authorList>
            <consortium name="The Broad Institute Genomics Platform"/>
            <consortium name="The Broad Institute Genome Sequencing Center for Infectious Disease"/>
            <person name="Wu L."/>
            <person name="Ma J."/>
        </authorList>
    </citation>
    <scope>NUCLEOTIDE SEQUENCE [LARGE SCALE GENOMIC DNA]</scope>
    <source>
        <strain evidence="3">R28</strain>
    </source>
</reference>
<protein>
    <submittedName>
        <fullName evidence="2">Uncharacterized protein</fullName>
    </submittedName>
</protein>
<evidence type="ECO:0000256" key="1">
    <source>
        <dbReference type="SAM" id="Coils"/>
    </source>
</evidence>
<dbReference type="EMBL" id="JBHUHQ010000015">
    <property type="protein sequence ID" value="MFD2044487.1"/>
    <property type="molecule type" value="Genomic_DNA"/>
</dbReference>
<keyword evidence="1" id="KW-0175">Coiled coil</keyword>
<accession>A0ABW4W1Q3</accession>
<evidence type="ECO:0000313" key="2">
    <source>
        <dbReference type="EMBL" id="MFD2044487.1"/>
    </source>
</evidence>
<dbReference type="Proteomes" id="UP001597383">
    <property type="component" value="Unassembled WGS sequence"/>
</dbReference>
<name>A0ABW4W1Q3_9BACI</name>
<evidence type="ECO:0000313" key="3">
    <source>
        <dbReference type="Proteomes" id="UP001597383"/>
    </source>
</evidence>
<organism evidence="2 3">
    <name type="scientific">Ornithinibacillus salinisoli</name>
    <dbReference type="NCBI Taxonomy" id="1848459"/>
    <lineage>
        <taxon>Bacteria</taxon>
        <taxon>Bacillati</taxon>
        <taxon>Bacillota</taxon>
        <taxon>Bacilli</taxon>
        <taxon>Bacillales</taxon>
        <taxon>Bacillaceae</taxon>
        <taxon>Ornithinibacillus</taxon>
    </lineage>
</organism>
<sequence length="117" mass="14158">MESASKDREQITKNDLDKIFSEQKRYYNLIKLELEIFNLENQYNKKSSENREMLDKIERYEKEINLYKSSLHSVSEEQQYYLKEYNKILNSTSWKVMAPMRMVGSVFKGITGRRNKR</sequence>
<comment type="caution">
    <text evidence="2">The sequence shown here is derived from an EMBL/GenBank/DDBJ whole genome shotgun (WGS) entry which is preliminary data.</text>
</comment>
<gene>
    <name evidence="2" type="ORF">ACFSJF_09430</name>
</gene>